<evidence type="ECO:0008006" key="4">
    <source>
        <dbReference type="Google" id="ProtNLM"/>
    </source>
</evidence>
<keyword evidence="1" id="KW-0472">Membrane</keyword>
<evidence type="ECO:0000256" key="1">
    <source>
        <dbReference type="SAM" id="Phobius"/>
    </source>
</evidence>
<dbReference type="Proteomes" id="UP001500212">
    <property type="component" value="Unassembled WGS sequence"/>
</dbReference>
<keyword evidence="1" id="KW-0812">Transmembrane</keyword>
<feature type="transmembrane region" description="Helical" evidence="1">
    <location>
        <begin position="46"/>
        <end position="67"/>
    </location>
</feature>
<reference evidence="3" key="1">
    <citation type="journal article" date="2019" name="Int. J. Syst. Evol. Microbiol.">
        <title>The Global Catalogue of Microorganisms (GCM) 10K type strain sequencing project: providing services to taxonomists for standard genome sequencing and annotation.</title>
        <authorList>
            <consortium name="The Broad Institute Genomics Platform"/>
            <consortium name="The Broad Institute Genome Sequencing Center for Infectious Disease"/>
            <person name="Wu L."/>
            <person name="Ma J."/>
        </authorList>
    </citation>
    <scope>NUCLEOTIDE SEQUENCE [LARGE SCALE GENOMIC DNA]</scope>
    <source>
        <strain evidence="3">JCM 17938</strain>
    </source>
</reference>
<accession>A0ABP8TLX0</accession>
<gene>
    <name evidence="2" type="ORF">GCM10023195_29770</name>
</gene>
<keyword evidence="1" id="KW-1133">Transmembrane helix</keyword>
<proteinExistence type="predicted"/>
<sequence length="359" mass="38961">MDEIQMVRGLYGPPTPAPVHEVAAARARLDRLSRPSRRRLLSGSRLLPLGLGLAAAVTAVTLTVLSAGTGPDPETGQDSGRRLLLAAAEKTDHQPQPNGQYWHVRMQVSDLLLFGTQRDPYWIKTRDRVEYWMSRDPGKLGWDLKQHLGAEPASPADAAAWRRAGSPSPFENARSSDFHATVAPGPAKATLTRSDPNLEILSGESFPLRKVFALPARSDELELTIRNYLGQRADKNGEDIPDDARVFDFGSMLLIRAPLTPQVRAATYRMLAGLHGVRKAGSVKDQAGRSGTAITIGGGTDKDGNRVPLYRLIMDPSTGQALADETVVEKSDTKVPAKPGTAFTSFTVLESRWTNTAPK</sequence>
<keyword evidence="3" id="KW-1185">Reference proteome</keyword>
<comment type="caution">
    <text evidence="2">The sequence shown here is derived from an EMBL/GenBank/DDBJ whole genome shotgun (WGS) entry which is preliminary data.</text>
</comment>
<evidence type="ECO:0000313" key="3">
    <source>
        <dbReference type="Proteomes" id="UP001500212"/>
    </source>
</evidence>
<dbReference type="NCBIfam" id="NF038083">
    <property type="entry name" value="CU044_5270_fam"/>
    <property type="match status" value="1"/>
</dbReference>
<organism evidence="2 3">
    <name type="scientific">Actinoallomurus liliacearum</name>
    <dbReference type="NCBI Taxonomy" id="1080073"/>
    <lineage>
        <taxon>Bacteria</taxon>
        <taxon>Bacillati</taxon>
        <taxon>Actinomycetota</taxon>
        <taxon>Actinomycetes</taxon>
        <taxon>Streptosporangiales</taxon>
        <taxon>Thermomonosporaceae</taxon>
        <taxon>Actinoallomurus</taxon>
    </lineage>
</organism>
<protein>
    <recommendedName>
        <fullName evidence="4">CU044_5270 family protein</fullName>
    </recommendedName>
</protein>
<name>A0ABP8TLX0_9ACTN</name>
<evidence type="ECO:0000313" key="2">
    <source>
        <dbReference type="EMBL" id="GAA4607755.1"/>
    </source>
</evidence>
<dbReference type="RefSeq" id="WP_345353891.1">
    <property type="nucleotide sequence ID" value="NZ_BAABHJ010000007.1"/>
</dbReference>
<dbReference type="InterPro" id="IPR047789">
    <property type="entry name" value="CU044_5270-like"/>
</dbReference>
<dbReference type="EMBL" id="BAABHJ010000007">
    <property type="protein sequence ID" value="GAA4607755.1"/>
    <property type="molecule type" value="Genomic_DNA"/>
</dbReference>